<reference evidence="7 8" key="1">
    <citation type="submission" date="2017-12" db="EMBL/GenBank/DDBJ databases">
        <title>Hemimetabolous genomes reveal molecular basis of termite eusociality.</title>
        <authorList>
            <person name="Harrison M.C."/>
            <person name="Jongepier E."/>
            <person name="Robertson H.M."/>
            <person name="Arning N."/>
            <person name="Bitard-Feildel T."/>
            <person name="Chao H."/>
            <person name="Childers C.P."/>
            <person name="Dinh H."/>
            <person name="Doddapaneni H."/>
            <person name="Dugan S."/>
            <person name="Gowin J."/>
            <person name="Greiner C."/>
            <person name="Han Y."/>
            <person name="Hu H."/>
            <person name="Hughes D.S.T."/>
            <person name="Huylmans A.-K."/>
            <person name="Kemena C."/>
            <person name="Kremer L.P.M."/>
            <person name="Lee S.L."/>
            <person name="Lopez-Ezquerra A."/>
            <person name="Mallet L."/>
            <person name="Monroy-Kuhn J.M."/>
            <person name="Moser A."/>
            <person name="Murali S.C."/>
            <person name="Muzny D.M."/>
            <person name="Otani S."/>
            <person name="Piulachs M.-D."/>
            <person name="Poelchau M."/>
            <person name="Qu J."/>
            <person name="Schaub F."/>
            <person name="Wada-Katsumata A."/>
            <person name="Worley K.C."/>
            <person name="Xie Q."/>
            <person name="Ylla G."/>
            <person name="Poulsen M."/>
            <person name="Gibbs R.A."/>
            <person name="Schal C."/>
            <person name="Richards S."/>
            <person name="Belles X."/>
            <person name="Korb J."/>
            <person name="Bornberg-Bauer E."/>
        </authorList>
    </citation>
    <scope>NUCLEOTIDE SEQUENCE [LARGE SCALE GENOMIC DNA]</scope>
    <source>
        <tissue evidence="7">Whole body</tissue>
    </source>
</reference>
<comment type="caution">
    <text evidence="7">The sequence shown here is derived from an EMBL/GenBank/DDBJ whole genome shotgun (WGS) entry which is preliminary data.</text>
</comment>
<evidence type="ECO:0000256" key="4">
    <source>
        <dbReference type="ARBA" id="ARBA00022786"/>
    </source>
</evidence>
<comment type="similarity">
    <text evidence="1">Belongs to the ATG10 family.</text>
</comment>
<gene>
    <name evidence="7" type="primary">ATG10</name>
    <name evidence="7" type="ORF">B7P43_G03016</name>
</gene>
<dbReference type="GO" id="GO:0005829">
    <property type="term" value="C:cytosol"/>
    <property type="evidence" value="ECO:0007669"/>
    <property type="project" value="TreeGrafter"/>
</dbReference>
<evidence type="ECO:0000313" key="7">
    <source>
        <dbReference type="EMBL" id="PNF20644.1"/>
    </source>
</evidence>
<keyword evidence="3" id="KW-0808">Transferase</keyword>
<keyword evidence="8" id="KW-1185">Reference proteome</keyword>
<dbReference type="GO" id="GO:0061651">
    <property type="term" value="F:Atg12 conjugating enzyme activity"/>
    <property type="evidence" value="ECO:0007669"/>
    <property type="project" value="TreeGrafter"/>
</dbReference>
<dbReference type="PANTHER" id="PTHR14957">
    <property type="entry name" value="UBIQUITIN-LIKE-CONJUGATING ENZYME ATG10"/>
    <property type="match status" value="1"/>
</dbReference>
<dbReference type="EMBL" id="NEVH01020933">
    <property type="protein sequence ID" value="PNF20644.1"/>
    <property type="molecule type" value="Genomic_DNA"/>
</dbReference>
<sequence length="200" mass="22978">MAGCVPWEEFNRCITQLLTISDRLSDGWTLHNKDAPKETYLVKKVIIPDTENKSDLSPFAVSLEEPLDDVLEDANVIREAGGRILTWEYHVLYSRSYLVPVLYFNAWTHDGRLLSLEDMWCRVHANFQDSLQENRWSVLTQQEHPVLRRPFYQLHPCHTAQLLGCFRGKSPNIVITWLSTVGPVVGLTLPPQYAEITSVE</sequence>
<evidence type="ECO:0000256" key="5">
    <source>
        <dbReference type="ARBA" id="ARBA00023006"/>
    </source>
</evidence>
<keyword evidence="5" id="KW-0072">Autophagy</keyword>
<evidence type="ECO:0000256" key="3">
    <source>
        <dbReference type="ARBA" id="ARBA00022679"/>
    </source>
</evidence>
<dbReference type="FunCoup" id="A0A2J7PWD6">
    <property type="interactions" value="81"/>
</dbReference>
<accession>A0A2J7PWD6</accession>
<dbReference type="Proteomes" id="UP000235965">
    <property type="component" value="Unassembled WGS sequence"/>
</dbReference>
<dbReference type="Pfam" id="PF03987">
    <property type="entry name" value="Autophagy_act_C"/>
    <property type="match status" value="1"/>
</dbReference>
<dbReference type="InParanoid" id="A0A2J7PWD6"/>
<name>A0A2J7PWD6_9NEOP</name>
<evidence type="ECO:0000256" key="2">
    <source>
        <dbReference type="ARBA" id="ARBA00021099"/>
    </source>
</evidence>
<evidence type="ECO:0000256" key="1">
    <source>
        <dbReference type="ARBA" id="ARBA00005696"/>
    </source>
</evidence>
<dbReference type="GO" id="GO:0000422">
    <property type="term" value="P:autophagy of mitochondrion"/>
    <property type="evidence" value="ECO:0007669"/>
    <property type="project" value="TreeGrafter"/>
</dbReference>
<dbReference type="STRING" id="105785.A0A2J7PWD6"/>
<evidence type="ECO:0000256" key="6">
    <source>
        <dbReference type="ARBA" id="ARBA00029833"/>
    </source>
</evidence>
<proteinExistence type="inferred from homology"/>
<dbReference type="Gene3D" id="3.30.1460.50">
    <property type="match status" value="1"/>
</dbReference>
<protein>
    <recommendedName>
        <fullName evidence="2">Ubiquitin-like-conjugating enzyme ATG10</fullName>
    </recommendedName>
    <alternativeName>
        <fullName evidence="6">Autophagy-related protein 10</fullName>
    </alternativeName>
</protein>
<dbReference type="InterPro" id="IPR007135">
    <property type="entry name" value="Atg3/Atg10"/>
</dbReference>
<dbReference type="GO" id="GO:0000045">
    <property type="term" value="P:autophagosome assembly"/>
    <property type="evidence" value="ECO:0007669"/>
    <property type="project" value="TreeGrafter"/>
</dbReference>
<dbReference type="AlphaFoldDB" id="A0A2J7PWD6"/>
<dbReference type="OrthoDB" id="4089664at2759"/>
<evidence type="ECO:0000313" key="8">
    <source>
        <dbReference type="Proteomes" id="UP000235965"/>
    </source>
</evidence>
<dbReference type="GO" id="GO:0032446">
    <property type="term" value="P:protein modification by small protein conjugation"/>
    <property type="evidence" value="ECO:0007669"/>
    <property type="project" value="TreeGrafter"/>
</dbReference>
<keyword evidence="4" id="KW-0833">Ubl conjugation pathway</keyword>
<dbReference type="PANTHER" id="PTHR14957:SF1">
    <property type="entry name" value="UBIQUITIN-LIKE-CONJUGATING ENZYME ATG10"/>
    <property type="match status" value="1"/>
</dbReference>
<organism evidence="7 8">
    <name type="scientific">Cryptotermes secundus</name>
    <dbReference type="NCBI Taxonomy" id="105785"/>
    <lineage>
        <taxon>Eukaryota</taxon>
        <taxon>Metazoa</taxon>
        <taxon>Ecdysozoa</taxon>
        <taxon>Arthropoda</taxon>
        <taxon>Hexapoda</taxon>
        <taxon>Insecta</taxon>
        <taxon>Pterygota</taxon>
        <taxon>Neoptera</taxon>
        <taxon>Polyneoptera</taxon>
        <taxon>Dictyoptera</taxon>
        <taxon>Blattodea</taxon>
        <taxon>Blattoidea</taxon>
        <taxon>Termitoidae</taxon>
        <taxon>Kalotermitidae</taxon>
        <taxon>Cryptotermitinae</taxon>
        <taxon>Cryptotermes</taxon>
    </lineage>
</organism>